<comment type="caution">
    <text evidence="1">The sequence shown here is derived from an EMBL/GenBank/DDBJ whole genome shotgun (WGS) entry which is preliminary data.</text>
</comment>
<protein>
    <recommendedName>
        <fullName evidence="3">RiboL-PSP-HEPN domain-containing protein</fullName>
    </recommendedName>
</protein>
<dbReference type="Proteomes" id="UP001184150">
    <property type="component" value="Unassembled WGS sequence"/>
</dbReference>
<name>A0ABU1MI29_9SPHN</name>
<dbReference type="RefSeq" id="WP_309804330.1">
    <property type="nucleotide sequence ID" value="NZ_JAVDRD010000001.1"/>
</dbReference>
<reference evidence="1 2" key="1">
    <citation type="submission" date="2023-07" db="EMBL/GenBank/DDBJ databases">
        <title>Sorghum-associated microbial communities from plants grown in Nebraska, USA.</title>
        <authorList>
            <person name="Schachtman D."/>
        </authorList>
    </citation>
    <scope>NUCLEOTIDE SEQUENCE [LARGE SCALE GENOMIC DNA]</scope>
    <source>
        <strain evidence="1 2">DS1027</strain>
    </source>
</reference>
<sequence>MPEVISFPDISAYHRDCQAGLRILYSEANPEYQARFVGYTRAEVAGELRLRLGETDMRSALVVMAHMEAKFRLDYKFRAQKKLPDDISINFRKIWKKKGEKARLIDDIFSVWKNNVEPEHKAAIGELKKFFNLRHWIAHGRYWQFTTSYDYNDVYAIVDYLMLELAWAV</sequence>
<evidence type="ECO:0000313" key="1">
    <source>
        <dbReference type="EMBL" id="MDR6509702.1"/>
    </source>
</evidence>
<keyword evidence="2" id="KW-1185">Reference proteome</keyword>
<evidence type="ECO:0008006" key="3">
    <source>
        <dbReference type="Google" id="ProtNLM"/>
    </source>
</evidence>
<organism evidence="1 2">
    <name type="scientific">Novosphingobium capsulatum</name>
    <dbReference type="NCBI Taxonomy" id="13688"/>
    <lineage>
        <taxon>Bacteria</taxon>
        <taxon>Pseudomonadati</taxon>
        <taxon>Pseudomonadota</taxon>
        <taxon>Alphaproteobacteria</taxon>
        <taxon>Sphingomonadales</taxon>
        <taxon>Sphingomonadaceae</taxon>
        <taxon>Novosphingobium</taxon>
    </lineage>
</organism>
<dbReference type="EMBL" id="JAVDRD010000001">
    <property type="protein sequence ID" value="MDR6509702.1"/>
    <property type="molecule type" value="Genomic_DNA"/>
</dbReference>
<gene>
    <name evidence="1" type="ORF">J2792_000542</name>
</gene>
<proteinExistence type="predicted"/>
<accession>A0ABU1MI29</accession>
<evidence type="ECO:0000313" key="2">
    <source>
        <dbReference type="Proteomes" id="UP001184150"/>
    </source>
</evidence>